<feature type="domain" description="4Fe-4S ferredoxin-type" evidence="9">
    <location>
        <begin position="1"/>
        <end position="28"/>
    </location>
</feature>
<dbReference type="Pfam" id="PF13187">
    <property type="entry name" value="Fer4_9"/>
    <property type="match status" value="1"/>
</dbReference>
<keyword evidence="7 8" id="KW-0411">Iron-sulfur</keyword>
<evidence type="ECO:0000256" key="6">
    <source>
        <dbReference type="ARBA" id="ARBA00023004"/>
    </source>
</evidence>
<dbReference type="OrthoDB" id="9803397at2"/>
<keyword evidence="4 8" id="KW-0479">Metal-binding</keyword>
<dbReference type="GO" id="GO:0051539">
    <property type="term" value="F:4 iron, 4 sulfur cluster binding"/>
    <property type="evidence" value="ECO:0007669"/>
    <property type="project" value="UniProtKB-UniRule"/>
</dbReference>
<keyword evidence="2 8" id="KW-0813">Transport</keyword>
<organism evidence="10 11">
    <name type="scientific">Ruminiclostridium sufflavum DSM 19573</name>
    <dbReference type="NCBI Taxonomy" id="1121337"/>
    <lineage>
        <taxon>Bacteria</taxon>
        <taxon>Bacillati</taxon>
        <taxon>Bacillota</taxon>
        <taxon>Clostridia</taxon>
        <taxon>Eubacteriales</taxon>
        <taxon>Oscillospiraceae</taxon>
        <taxon>Ruminiclostridium</taxon>
    </lineage>
</organism>
<comment type="function">
    <text evidence="8">Ferredoxins are iron-sulfur proteins that transfer electrons in a wide variety of metabolic reactions.</text>
</comment>
<evidence type="ECO:0000256" key="1">
    <source>
        <dbReference type="ARBA" id="ARBA00001966"/>
    </source>
</evidence>
<dbReference type="AlphaFoldDB" id="A0A318XRT7"/>
<dbReference type="GO" id="GO:0046872">
    <property type="term" value="F:metal ion binding"/>
    <property type="evidence" value="ECO:0007669"/>
    <property type="project" value="UniProtKB-UniRule"/>
</dbReference>
<evidence type="ECO:0000256" key="5">
    <source>
        <dbReference type="ARBA" id="ARBA00022982"/>
    </source>
</evidence>
<evidence type="ECO:0000313" key="11">
    <source>
        <dbReference type="Proteomes" id="UP000248132"/>
    </source>
</evidence>
<dbReference type="GO" id="GO:0009055">
    <property type="term" value="F:electron transfer activity"/>
    <property type="evidence" value="ECO:0007669"/>
    <property type="project" value="UniProtKB-UniRule"/>
</dbReference>
<reference evidence="10 11" key="1">
    <citation type="submission" date="2018-06" db="EMBL/GenBank/DDBJ databases">
        <title>Genomic Encyclopedia of Type Strains, Phase I: the one thousand microbial genomes (KMG-I) project.</title>
        <authorList>
            <person name="Kyrpides N."/>
        </authorList>
    </citation>
    <scope>NUCLEOTIDE SEQUENCE [LARGE SCALE GENOMIC DNA]</scope>
    <source>
        <strain evidence="10 11">DSM 19573</strain>
    </source>
</reference>
<dbReference type="RefSeq" id="WP_110460360.1">
    <property type="nucleotide sequence ID" value="NZ_QKMR01000001.1"/>
</dbReference>
<dbReference type="PRINTS" id="PR00354">
    <property type="entry name" value="7FE8SFRDOXIN"/>
</dbReference>
<comment type="caution">
    <text evidence="10">The sequence shown here is derived from an EMBL/GenBank/DDBJ whole genome shotgun (WGS) entry which is preliminary data.</text>
</comment>
<name>A0A318XRT7_9FIRM</name>
<evidence type="ECO:0000259" key="9">
    <source>
        <dbReference type="PROSITE" id="PS51379"/>
    </source>
</evidence>
<dbReference type="PROSITE" id="PS51379">
    <property type="entry name" value="4FE4S_FER_2"/>
    <property type="match status" value="2"/>
</dbReference>
<proteinExistence type="predicted"/>
<dbReference type="Proteomes" id="UP000248132">
    <property type="component" value="Unassembled WGS sequence"/>
</dbReference>
<evidence type="ECO:0000256" key="3">
    <source>
        <dbReference type="ARBA" id="ARBA00022485"/>
    </source>
</evidence>
<accession>A0A318XRT7</accession>
<dbReference type="InterPro" id="IPR000813">
    <property type="entry name" value="7Fe_ferredoxin"/>
</dbReference>
<dbReference type="SUPFAM" id="SSF54862">
    <property type="entry name" value="4Fe-4S ferredoxins"/>
    <property type="match status" value="1"/>
</dbReference>
<dbReference type="InterPro" id="IPR017896">
    <property type="entry name" value="4Fe4S_Fe-S-bd"/>
</dbReference>
<keyword evidence="6 8" id="KW-0408">Iron</keyword>
<dbReference type="PROSITE" id="PS00198">
    <property type="entry name" value="4FE4S_FER_1"/>
    <property type="match status" value="1"/>
</dbReference>
<dbReference type="Gene3D" id="3.30.70.20">
    <property type="match status" value="1"/>
</dbReference>
<dbReference type="EMBL" id="QKMR01000001">
    <property type="protein sequence ID" value="PYG90389.1"/>
    <property type="molecule type" value="Genomic_DNA"/>
</dbReference>
<evidence type="ECO:0000256" key="4">
    <source>
        <dbReference type="ARBA" id="ARBA00022723"/>
    </source>
</evidence>
<keyword evidence="11" id="KW-1185">Reference proteome</keyword>
<evidence type="ECO:0000256" key="8">
    <source>
        <dbReference type="RuleBase" id="RU365098"/>
    </source>
</evidence>
<dbReference type="InterPro" id="IPR017900">
    <property type="entry name" value="4Fe4S_Fe_S_CS"/>
</dbReference>
<evidence type="ECO:0000256" key="7">
    <source>
        <dbReference type="ARBA" id="ARBA00023014"/>
    </source>
</evidence>
<protein>
    <recommendedName>
        <fullName evidence="8">Ferredoxin</fullName>
    </recommendedName>
</protein>
<keyword evidence="3 8" id="KW-0004">4Fe-4S</keyword>
<keyword evidence="5 8" id="KW-0249">Electron transport</keyword>
<evidence type="ECO:0000256" key="2">
    <source>
        <dbReference type="ARBA" id="ARBA00022448"/>
    </source>
</evidence>
<feature type="domain" description="4Fe-4S ferredoxin-type" evidence="9">
    <location>
        <begin position="29"/>
        <end position="55"/>
    </location>
</feature>
<gene>
    <name evidence="10" type="ORF">LY28_00272</name>
</gene>
<comment type="cofactor">
    <cofactor evidence="1 8">
        <name>[4Fe-4S] cluster</name>
        <dbReference type="ChEBI" id="CHEBI:49883"/>
    </cofactor>
</comment>
<evidence type="ECO:0000313" key="10">
    <source>
        <dbReference type="EMBL" id="PYG90389.1"/>
    </source>
</evidence>
<sequence>MAYHIGTDCISCGLCESECPVCAISKGEAQYKIDAEICIDCGLCESKCPVSTISE</sequence>